<proteinExistence type="predicted"/>
<feature type="transmembrane region" description="Helical" evidence="1">
    <location>
        <begin position="31"/>
        <end position="48"/>
    </location>
</feature>
<dbReference type="RefSeq" id="WP_015237376.1">
    <property type="nucleotide sequence ID" value="NC_019793.1"/>
</dbReference>
<dbReference type="Proteomes" id="UP000010467">
    <property type="component" value="Chromosome"/>
</dbReference>
<keyword evidence="3" id="KW-1185">Reference proteome</keyword>
<keyword evidence="1" id="KW-0472">Membrane</keyword>
<dbReference type="eggNOG" id="ENOG5030QB3">
    <property type="taxonomic scope" value="Bacteria"/>
</dbReference>
<keyword evidence="1" id="KW-0812">Transmembrane</keyword>
<gene>
    <name evidence="2" type="ordered locus">Deipe_3654</name>
</gene>
<dbReference type="KEGG" id="dpd:Deipe_3654"/>
<evidence type="ECO:0000256" key="1">
    <source>
        <dbReference type="SAM" id="Phobius"/>
    </source>
</evidence>
<organism evidence="2 3">
    <name type="scientific">Deinococcus peraridilitoris (strain DSM 19664 / LMG 22246 / CIP 109416 / KR-200)</name>
    <dbReference type="NCBI Taxonomy" id="937777"/>
    <lineage>
        <taxon>Bacteria</taxon>
        <taxon>Thermotogati</taxon>
        <taxon>Deinococcota</taxon>
        <taxon>Deinococci</taxon>
        <taxon>Deinococcales</taxon>
        <taxon>Deinococcaceae</taxon>
        <taxon>Deinococcus</taxon>
    </lineage>
</organism>
<evidence type="ECO:0000313" key="3">
    <source>
        <dbReference type="Proteomes" id="UP000010467"/>
    </source>
</evidence>
<keyword evidence="1" id="KW-1133">Transmembrane helix</keyword>
<dbReference type="EMBL" id="CP003382">
    <property type="protein sequence ID" value="AFZ69080.1"/>
    <property type="molecule type" value="Genomic_DNA"/>
</dbReference>
<evidence type="ECO:0000313" key="2">
    <source>
        <dbReference type="EMBL" id="AFZ69080.1"/>
    </source>
</evidence>
<protein>
    <submittedName>
        <fullName evidence="2">Uncharacterized protein</fullName>
    </submittedName>
</protein>
<reference evidence="3" key="1">
    <citation type="submission" date="2012-03" db="EMBL/GenBank/DDBJ databases">
        <title>Complete sequence of chromosome of Deinococcus peraridilitoris DSM 19664.</title>
        <authorList>
            <person name="Lucas S."/>
            <person name="Copeland A."/>
            <person name="Lapidus A."/>
            <person name="Glavina del Rio T."/>
            <person name="Dalin E."/>
            <person name="Tice H."/>
            <person name="Bruce D."/>
            <person name="Goodwin L."/>
            <person name="Pitluck S."/>
            <person name="Peters L."/>
            <person name="Mikhailova N."/>
            <person name="Lu M."/>
            <person name="Kyrpides N."/>
            <person name="Mavromatis K."/>
            <person name="Ivanova N."/>
            <person name="Brettin T."/>
            <person name="Detter J.C."/>
            <person name="Han C."/>
            <person name="Larimer F."/>
            <person name="Land M."/>
            <person name="Hauser L."/>
            <person name="Markowitz V."/>
            <person name="Cheng J.-F."/>
            <person name="Hugenholtz P."/>
            <person name="Woyke T."/>
            <person name="Wu D."/>
            <person name="Pukall R."/>
            <person name="Steenblock K."/>
            <person name="Brambilla E."/>
            <person name="Klenk H.-P."/>
            <person name="Eisen J.A."/>
        </authorList>
    </citation>
    <scope>NUCLEOTIDE SEQUENCE [LARGE SCALE GENOMIC DNA]</scope>
    <source>
        <strain evidence="3">DSM 19664 / LMG 22246 / CIP 109416 / KR-200</strain>
    </source>
</reference>
<name>L0A7P8_DEIPD</name>
<sequence length="62" mass="6351">MSSFGIYMLGFIILVAGLAYGASVAGLSQTWIMVGAIVLVGLGIIMGVSNTKRRDPPGGPQP</sequence>
<dbReference type="OrthoDB" id="73507at2"/>
<accession>L0A7P8</accession>
<dbReference type="HOGENOM" id="CLU_201011_1_0_0"/>
<dbReference type="AlphaFoldDB" id="L0A7P8"/>